<comment type="caution">
    <text evidence="2">The sequence shown here is derived from an EMBL/GenBank/DDBJ whole genome shotgun (WGS) entry which is preliminary data.</text>
</comment>
<dbReference type="InterPro" id="IPR026960">
    <property type="entry name" value="RVT-Znf"/>
</dbReference>
<feature type="domain" description="Reverse transcriptase zinc-binding" evidence="1">
    <location>
        <begin position="39"/>
        <end position="94"/>
    </location>
</feature>
<gene>
    <name evidence="2" type="ORF">LSAT_V11C500237940</name>
</gene>
<evidence type="ECO:0000259" key="1">
    <source>
        <dbReference type="Pfam" id="PF13966"/>
    </source>
</evidence>
<reference evidence="2 3" key="1">
    <citation type="journal article" date="2017" name="Nat. Commun.">
        <title>Genome assembly with in vitro proximity ligation data and whole-genome triplication in lettuce.</title>
        <authorList>
            <person name="Reyes-Chin-Wo S."/>
            <person name="Wang Z."/>
            <person name="Yang X."/>
            <person name="Kozik A."/>
            <person name="Arikit S."/>
            <person name="Song C."/>
            <person name="Xia L."/>
            <person name="Froenicke L."/>
            <person name="Lavelle D.O."/>
            <person name="Truco M.J."/>
            <person name="Xia R."/>
            <person name="Zhu S."/>
            <person name="Xu C."/>
            <person name="Xu H."/>
            <person name="Xu X."/>
            <person name="Cox K."/>
            <person name="Korf I."/>
            <person name="Meyers B.C."/>
            <person name="Michelmore R.W."/>
        </authorList>
    </citation>
    <scope>NUCLEOTIDE SEQUENCE [LARGE SCALE GENOMIC DNA]</scope>
    <source>
        <strain evidence="3">cv. Salinas</strain>
        <tissue evidence="2">Seedlings</tissue>
    </source>
</reference>
<keyword evidence="3" id="KW-1185">Reference proteome</keyword>
<organism evidence="2 3">
    <name type="scientific">Lactuca sativa</name>
    <name type="common">Garden lettuce</name>
    <dbReference type="NCBI Taxonomy" id="4236"/>
    <lineage>
        <taxon>Eukaryota</taxon>
        <taxon>Viridiplantae</taxon>
        <taxon>Streptophyta</taxon>
        <taxon>Embryophyta</taxon>
        <taxon>Tracheophyta</taxon>
        <taxon>Spermatophyta</taxon>
        <taxon>Magnoliopsida</taxon>
        <taxon>eudicotyledons</taxon>
        <taxon>Gunneridae</taxon>
        <taxon>Pentapetalae</taxon>
        <taxon>asterids</taxon>
        <taxon>campanulids</taxon>
        <taxon>Asterales</taxon>
        <taxon>Asteraceae</taxon>
        <taxon>Cichorioideae</taxon>
        <taxon>Cichorieae</taxon>
        <taxon>Lactucinae</taxon>
        <taxon>Lactuca</taxon>
    </lineage>
</organism>
<dbReference type="Pfam" id="PF13966">
    <property type="entry name" value="zf-RVT"/>
    <property type="match status" value="1"/>
</dbReference>
<dbReference type="AlphaFoldDB" id="A0A9R1VFI5"/>
<dbReference type="EMBL" id="NBSK02000005">
    <property type="protein sequence ID" value="KAJ0203756.1"/>
    <property type="molecule type" value="Genomic_DNA"/>
</dbReference>
<dbReference type="Proteomes" id="UP000235145">
    <property type="component" value="Unassembled WGS sequence"/>
</dbReference>
<accession>A0A9R1VFI5</accession>
<proteinExistence type="predicted"/>
<evidence type="ECO:0000313" key="2">
    <source>
        <dbReference type="EMBL" id="KAJ0203756.1"/>
    </source>
</evidence>
<sequence>MERVIGSSSFDGVSLYPYLVGSTRSYIDGLYLPASSVPTRWVRILPIKINVFAWRLSLDKLPNRVILDSRGLDVPFLLCHICEKDLETGSHLCF</sequence>
<evidence type="ECO:0000313" key="3">
    <source>
        <dbReference type="Proteomes" id="UP000235145"/>
    </source>
</evidence>
<protein>
    <recommendedName>
        <fullName evidence="1">Reverse transcriptase zinc-binding domain-containing protein</fullName>
    </recommendedName>
</protein>
<name>A0A9R1VFI5_LACSA</name>